<evidence type="ECO:0000256" key="1">
    <source>
        <dbReference type="SAM" id="Phobius"/>
    </source>
</evidence>
<dbReference type="AlphaFoldDB" id="A0A2N0X610"/>
<feature type="transmembrane region" description="Helical" evidence="1">
    <location>
        <begin position="53"/>
        <end position="76"/>
    </location>
</feature>
<dbReference type="Proteomes" id="UP000233249">
    <property type="component" value="Unassembled WGS sequence"/>
</dbReference>
<comment type="caution">
    <text evidence="2">The sequence shown here is derived from an EMBL/GenBank/DDBJ whole genome shotgun (WGS) entry which is preliminary data.</text>
</comment>
<evidence type="ECO:0000313" key="3">
    <source>
        <dbReference type="Proteomes" id="UP000233249"/>
    </source>
</evidence>
<feature type="transmembrane region" description="Helical" evidence="1">
    <location>
        <begin position="83"/>
        <end position="104"/>
    </location>
</feature>
<keyword evidence="1" id="KW-1133">Transmembrane helix</keyword>
<sequence>MAGHAMYRPRVALIVRSRWVGLLILTVGVVLRGVCYLPAVVPADHRVPALERVLPLSAWAALWLAAGAFCLACLMLHRGLGPAVGICVALHFLWGLLYLSAWLLDESPRGYATALTYFMVVALTYWGFGRGRDGR</sequence>
<accession>A0A2N0X610</accession>
<organism evidence="2 3">
    <name type="scientific">Corynebacterium mastitidis</name>
    <dbReference type="NCBI Taxonomy" id="161890"/>
    <lineage>
        <taxon>Bacteria</taxon>
        <taxon>Bacillati</taxon>
        <taxon>Actinomycetota</taxon>
        <taxon>Actinomycetes</taxon>
        <taxon>Mycobacteriales</taxon>
        <taxon>Corynebacteriaceae</taxon>
        <taxon>Corynebacterium</taxon>
    </lineage>
</organism>
<keyword evidence="1" id="KW-0812">Transmembrane</keyword>
<feature type="transmembrane region" description="Helical" evidence="1">
    <location>
        <begin position="20"/>
        <end position="41"/>
    </location>
</feature>
<proteinExistence type="predicted"/>
<dbReference type="RefSeq" id="WP_101174071.1">
    <property type="nucleotide sequence ID" value="NZ_JAKRKB010000005.1"/>
</dbReference>
<dbReference type="EMBL" id="PJAF01000026">
    <property type="protein sequence ID" value="PKF68144.1"/>
    <property type="molecule type" value="Genomic_DNA"/>
</dbReference>
<evidence type="ECO:0000313" key="2">
    <source>
        <dbReference type="EMBL" id="PKF68144.1"/>
    </source>
</evidence>
<dbReference type="STRING" id="1121365.GCA_000375365_00436"/>
<evidence type="ECO:0008006" key="4">
    <source>
        <dbReference type="Google" id="ProtNLM"/>
    </source>
</evidence>
<feature type="transmembrane region" description="Helical" evidence="1">
    <location>
        <begin position="110"/>
        <end position="128"/>
    </location>
</feature>
<keyword evidence="1" id="KW-0472">Membrane</keyword>
<gene>
    <name evidence="2" type="ORF">CXB45_08655</name>
</gene>
<reference evidence="2 3" key="1">
    <citation type="submission" date="2017-12" db="EMBL/GenBank/DDBJ databases">
        <title>Corynebacterium mastitidis 16-1433 Genome.</title>
        <authorList>
            <person name="Gulvik C.A."/>
        </authorList>
    </citation>
    <scope>NUCLEOTIDE SEQUENCE [LARGE SCALE GENOMIC DNA]</scope>
    <source>
        <strain evidence="2 3">16-1433</strain>
    </source>
</reference>
<name>A0A2N0X610_9CORY</name>
<protein>
    <recommendedName>
        <fullName evidence="4">MFS transporter permease</fullName>
    </recommendedName>
</protein>